<dbReference type="EnsemblPlants" id="KRH21775">
    <property type="protein sequence ID" value="KRH21775"/>
    <property type="gene ID" value="GLYMA_13G258000"/>
</dbReference>
<dbReference type="Gramene" id="KRH21775">
    <property type="protein sequence ID" value="KRH21775"/>
    <property type="gene ID" value="GLYMA_13G258000"/>
</dbReference>
<dbReference type="InParanoid" id="A0A0R0H5Y4"/>
<accession>A0A0R0H5Y4</accession>
<protein>
    <submittedName>
        <fullName evidence="2 3">Uncharacterized protein</fullName>
    </submittedName>
</protein>
<proteinExistence type="predicted"/>
<reference evidence="2 3" key="1">
    <citation type="journal article" date="2010" name="Nature">
        <title>Genome sequence of the palaeopolyploid soybean.</title>
        <authorList>
            <person name="Schmutz J."/>
            <person name="Cannon S.B."/>
            <person name="Schlueter J."/>
            <person name="Ma J."/>
            <person name="Mitros T."/>
            <person name="Nelson W."/>
            <person name="Hyten D.L."/>
            <person name="Song Q."/>
            <person name="Thelen J.J."/>
            <person name="Cheng J."/>
            <person name="Xu D."/>
            <person name="Hellsten U."/>
            <person name="May G.D."/>
            <person name="Yu Y."/>
            <person name="Sakurai T."/>
            <person name="Umezawa T."/>
            <person name="Bhattacharyya M.K."/>
            <person name="Sandhu D."/>
            <person name="Valliyodan B."/>
            <person name="Lindquist E."/>
            <person name="Peto M."/>
            <person name="Grant D."/>
            <person name="Shu S."/>
            <person name="Goodstein D."/>
            <person name="Barry K."/>
            <person name="Futrell-Griggs M."/>
            <person name="Abernathy B."/>
            <person name="Du J."/>
            <person name="Tian Z."/>
            <person name="Zhu L."/>
            <person name="Gill N."/>
            <person name="Joshi T."/>
            <person name="Libault M."/>
            <person name="Sethuraman A."/>
            <person name="Zhang X.-C."/>
            <person name="Shinozaki K."/>
            <person name="Nguyen H.T."/>
            <person name="Wing R.A."/>
            <person name="Cregan P."/>
            <person name="Specht J."/>
            <person name="Grimwood J."/>
            <person name="Rokhsar D."/>
            <person name="Stacey G."/>
            <person name="Shoemaker R.C."/>
            <person name="Jackson S.A."/>
        </authorList>
    </citation>
    <scope>NUCLEOTIDE SEQUENCE [LARGE SCALE GENOMIC DNA]</scope>
    <source>
        <strain evidence="3">cv. Williams 82</strain>
        <tissue evidence="2">Callus</tissue>
    </source>
</reference>
<sequence>MLPASSRSNTQLRSATHNKVVSTDYSSPLNRSSLGPRAVG</sequence>
<reference evidence="2" key="3">
    <citation type="submission" date="2018-07" db="EMBL/GenBank/DDBJ databases">
        <title>WGS assembly of Glycine max.</title>
        <authorList>
            <person name="Schmutz J."/>
            <person name="Cannon S."/>
            <person name="Schlueter J."/>
            <person name="Ma J."/>
            <person name="Mitros T."/>
            <person name="Nelson W."/>
            <person name="Hyten D."/>
            <person name="Song Q."/>
            <person name="Thelen J."/>
            <person name="Cheng J."/>
            <person name="Xu D."/>
            <person name="Hellsten U."/>
            <person name="May G."/>
            <person name="Yu Y."/>
            <person name="Sakurai T."/>
            <person name="Umezawa T."/>
            <person name="Bhattacharyya M."/>
            <person name="Sandhu D."/>
            <person name="Valliyodan B."/>
            <person name="Lindquist E."/>
            <person name="Peto M."/>
            <person name="Grant D."/>
            <person name="Shu S."/>
            <person name="Goodstein D."/>
            <person name="Barry K."/>
            <person name="Futrell-Griggs M."/>
            <person name="Abernathy B."/>
            <person name="Du J."/>
            <person name="Tian Z."/>
            <person name="Zhu L."/>
            <person name="Gill N."/>
            <person name="Joshi T."/>
            <person name="Libault M."/>
            <person name="Sethuraman A."/>
            <person name="Zhang X."/>
            <person name="Shinozaki K."/>
            <person name="Nguyen H."/>
            <person name="Wing R."/>
            <person name="Cregan P."/>
            <person name="Specht J."/>
            <person name="Grimwood J."/>
            <person name="Rokhsar D."/>
            <person name="Stacey G."/>
            <person name="Shoemaker R."/>
            <person name="Jackson S."/>
        </authorList>
    </citation>
    <scope>NUCLEOTIDE SEQUENCE</scope>
    <source>
        <tissue evidence="2">Callus</tissue>
    </source>
</reference>
<evidence type="ECO:0000256" key="1">
    <source>
        <dbReference type="SAM" id="MobiDB-lite"/>
    </source>
</evidence>
<name>A0A0R0H5Y4_SOYBN</name>
<reference evidence="3" key="2">
    <citation type="submission" date="2018-02" db="UniProtKB">
        <authorList>
            <consortium name="EnsemblPlants"/>
        </authorList>
    </citation>
    <scope>IDENTIFICATION</scope>
    <source>
        <strain evidence="3">Williams 82</strain>
    </source>
</reference>
<feature type="compositionally biased region" description="Polar residues" evidence="1">
    <location>
        <begin position="1"/>
        <end position="33"/>
    </location>
</feature>
<evidence type="ECO:0000313" key="3">
    <source>
        <dbReference type="EnsemblPlants" id="KRH21775"/>
    </source>
</evidence>
<dbReference type="EMBL" id="CM000846">
    <property type="protein sequence ID" value="KRH21775.1"/>
    <property type="molecule type" value="Genomic_DNA"/>
</dbReference>
<dbReference type="Proteomes" id="UP000008827">
    <property type="component" value="Chromosome 13"/>
</dbReference>
<gene>
    <name evidence="2" type="ORF">GLYMA_13G258000</name>
</gene>
<organism evidence="2">
    <name type="scientific">Glycine max</name>
    <name type="common">Soybean</name>
    <name type="synonym">Glycine hispida</name>
    <dbReference type="NCBI Taxonomy" id="3847"/>
    <lineage>
        <taxon>Eukaryota</taxon>
        <taxon>Viridiplantae</taxon>
        <taxon>Streptophyta</taxon>
        <taxon>Embryophyta</taxon>
        <taxon>Tracheophyta</taxon>
        <taxon>Spermatophyta</taxon>
        <taxon>Magnoliopsida</taxon>
        <taxon>eudicotyledons</taxon>
        <taxon>Gunneridae</taxon>
        <taxon>Pentapetalae</taxon>
        <taxon>rosids</taxon>
        <taxon>fabids</taxon>
        <taxon>Fabales</taxon>
        <taxon>Fabaceae</taxon>
        <taxon>Papilionoideae</taxon>
        <taxon>50 kb inversion clade</taxon>
        <taxon>NPAAA clade</taxon>
        <taxon>indigoferoid/millettioid clade</taxon>
        <taxon>Phaseoleae</taxon>
        <taxon>Glycine</taxon>
        <taxon>Glycine subgen. Soja</taxon>
    </lineage>
</organism>
<keyword evidence="4" id="KW-1185">Reference proteome</keyword>
<evidence type="ECO:0000313" key="4">
    <source>
        <dbReference type="Proteomes" id="UP000008827"/>
    </source>
</evidence>
<evidence type="ECO:0000313" key="2">
    <source>
        <dbReference type="EMBL" id="KRH21775.1"/>
    </source>
</evidence>
<feature type="region of interest" description="Disordered" evidence="1">
    <location>
        <begin position="1"/>
        <end position="40"/>
    </location>
</feature>
<dbReference type="AlphaFoldDB" id="A0A0R0H5Y4"/>